<evidence type="ECO:0000313" key="2">
    <source>
        <dbReference type="EMBL" id="GAA4028014.1"/>
    </source>
</evidence>
<evidence type="ECO:0000256" key="1">
    <source>
        <dbReference type="SAM" id="MobiDB-lite"/>
    </source>
</evidence>
<proteinExistence type="predicted"/>
<comment type="caution">
    <text evidence="2">The sequence shown here is derived from an EMBL/GenBank/DDBJ whole genome shotgun (WGS) entry which is preliminary data.</text>
</comment>
<keyword evidence="3" id="KW-1185">Reference proteome</keyword>
<protein>
    <submittedName>
        <fullName evidence="2">Uncharacterized protein</fullName>
    </submittedName>
</protein>
<organism evidence="2 3">
    <name type="scientific">Streptomyces plumbiresistens</name>
    <dbReference type="NCBI Taxonomy" id="511811"/>
    <lineage>
        <taxon>Bacteria</taxon>
        <taxon>Bacillati</taxon>
        <taxon>Actinomycetota</taxon>
        <taxon>Actinomycetes</taxon>
        <taxon>Kitasatosporales</taxon>
        <taxon>Streptomycetaceae</taxon>
        <taxon>Streptomyces</taxon>
    </lineage>
</organism>
<sequence length="104" mass="11287">MSLVGGPSGAALRLAPDLDDLALGRAVRGITAARRLGPQDIAIARREQLSRSTGEEWDRRCHRRRERAGSSPKCPTGPHLITPALARERGPTLLVAELTRWGIC</sequence>
<reference evidence="3" key="1">
    <citation type="journal article" date="2019" name="Int. J. Syst. Evol. Microbiol.">
        <title>The Global Catalogue of Microorganisms (GCM) 10K type strain sequencing project: providing services to taxonomists for standard genome sequencing and annotation.</title>
        <authorList>
            <consortium name="The Broad Institute Genomics Platform"/>
            <consortium name="The Broad Institute Genome Sequencing Center for Infectious Disease"/>
            <person name="Wu L."/>
            <person name="Ma J."/>
        </authorList>
    </citation>
    <scope>NUCLEOTIDE SEQUENCE [LARGE SCALE GENOMIC DNA]</scope>
    <source>
        <strain evidence="3">JCM 16924</strain>
    </source>
</reference>
<gene>
    <name evidence="2" type="ORF">GCM10022232_87330</name>
</gene>
<dbReference type="EMBL" id="BAAAZX010000043">
    <property type="protein sequence ID" value="GAA4028014.1"/>
    <property type="molecule type" value="Genomic_DNA"/>
</dbReference>
<feature type="region of interest" description="Disordered" evidence="1">
    <location>
        <begin position="54"/>
        <end position="83"/>
    </location>
</feature>
<evidence type="ECO:0000313" key="3">
    <source>
        <dbReference type="Proteomes" id="UP001500456"/>
    </source>
</evidence>
<dbReference type="Proteomes" id="UP001500456">
    <property type="component" value="Unassembled WGS sequence"/>
</dbReference>
<accession>A0ABP7TLJ8</accession>
<name>A0ABP7TLJ8_9ACTN</name>